<evidence type="ECO:0000256" key="3">
    <source>
        <dbReference type="ARBA" id="ARBA00022795"/>
    </source>
</evidence>
<evidence type="ECO:0000256" key="2">
    <source>
        <dbReference type="ARBA" id="ARBA00022490"/>
    </source>
</evidence>
<dbReference type="InterPro" id="IPR008622">
    <property type="entry name" value="FliT"/>
</dbReference>
<reference evidence="5" key="1">
    <citation type="submission" date="2018-06" db="EMBL/GenBank/DDBJ databases">
        <authorList>
            <person name="Zhirakovskaya E."/>
        </authorList>
    </citation>
    <scope>NUCLEOTIDE SEQUENCE</scope>
</reference>
<proteinExistence type="predicted"/>
<organism evidence="5">
    <name type="scientific">hydrothermal vent metagenome</name>
    <dbReference type="NCBI Taxonomy" id="652676"/>
    <lineage>
        <taxon>unclassified sequences</taxon>
        <taxon>metagenomes</taxon>
        <taxon>ecological metagenomes</taxon>
    </lineage>
</organism>
<sequence length="104" mass="12140">MDSKEILERLLKLSRLQTGFFEHRRYPELLKAQAERVELFKELDKIKDGEVGKERLIELRDKVLESDKELAIRFSSEMDSLRCKLKKVAKGSTALKAYSGRINK</sequence>
<keyword evidence="3" id="KW-1005">Bacterial flagellum biogenesis</keyword>
<evidence type="ECO:0000256" key="4">
    <source>
        <dbReference type="ARBA" id="ARBA00023186"/>
    </source>
</evidence>
<dbReference type="Pfam" id="PF05400">
    <property type="entry name" value="FliT"/>
    <property type="match status" value="1"/>
</dbReference>
<keyword evidence="4" id="KW-0143">Chaperone</keyword>
<evidence type="ECO:0000256" key="1">
    <source>
        <dbReference type="ARBA" id="ARBA00004496"/>
    </source>
</evidence>
<gene>
    <name evidence="5" type="ORF">MNBD_DELTA01-335</name>
</gene>
<evidence type="ECO:0000313" key="5">
    <source>
        <dbReference type="EMBL" id="VAV85541.1"/>
    </source>
</evidence>
<comment type="subcellular location">
    <subcellularLocation>
        <location evidence="1">Cytoplasm</location>
    </subcellularLocation>
</comment>
<accession>A0A3B0QZU9</accession>
<keyword evidence="2" id="KW-0963">Cytoplasm</keyword>
<name>A0A3B0QZU9_9ZZZZ</name>
<dbReference type="EMBL" id="UOEA01000090">
    <property type="protein sequence ID" value="VAV85541.1"/>
    <property type="molecule type" value="Genomic_DNA"/>
</dbReference>
<protein>
    <submittedName>
        <fullName evidence="5">Uncharacterized protein</fullName>
    </submittedName>
</protein>
<dbReference type="AlphaFoldDB" id="A0A3B0QZU9"/>